<dbReference type="Proteomes" id="UP001469749">
    <property type="component" value="Unassembled WGS sequence"/>
</dbReference>
<organism evidence="2 3">
    <name type="scientific">Coprococcus intestinihominis</name>
    <dbReference type="NCBI Taxonomy" id="3133154"/>
    <lineage>
        <taxon>Bacteria</taxon>
        <taxon>Bacillati</taxon>
        <taxon>Bacillota</taxon>
        <taxon>Clostridia</taxon>
        <taxon>Lachnospirales</taxon>
        <taxon>Lachnospiraceae</taxon>
        <taxon>Coprococcus</taxon>
    </lineage>
</organism>
<feature type="non-terminal residue" evidence="2">
    <location>
        <position position="114"/>
    </location>
</feature>
<reference evidence="2 3" key="1">
    <citation type="submission" date="2024-03" db="EMBL/GenBank/DDBJ databases">
        <title>Human intestinal bacterial collection.</title>
        <authorList>
            <person name="Pauvert C."/>
            <person name="Hitch T.C.A."/>
            <person name="Clavel T."/>
        </authorList>
    </citation>
    <scope>NUCLEOTIDE SEQUENCE [LARGE SCALE GENOMIC DNA]</scope>
    <source>
        <strain evidence="2 3">CLA-AA-H190</strain>
    </source>
</reference>
<proteinExistence type="predicted"/>
<name>A0ABV1B674_9FIRM</name>
<dbReference type="GO" id="GO:0016301">
    <property type="term" value="F:kinase activity"/>
    <property type="evidence" value="ECO:0007669"/>
    <property type="project" value="UniProtKB-KW"/>
</dbReference>
<keyword evidence="1" id="KW-0472">Membrane</keyword>
<feature type="transmembrane region" description="Helical" evidence="1">
    <location>
        <begin position="12"/>
        <end position="34"/>
    </location>
</feature>
<evidence type="ECO:0000256" key="1">
    <source>
        <dbReference type="SAM" id="Phobius"/>
    </source>
</evidence>
<keyword evidence="3" id="KW-1185">Reference proteome</keyword>
<protein>
    <submittedName>
        <fullName evidence="2">Two-component sensor histidine kinase</fullName>
    </submittedName>
</protein>
<sequence length="114" mass="12972">MRGKKMKHKIYLQFCLIAALVILITTTIVTALFYQRFKAQVFSDVRTYAYVLTSVDTYDEATLIQEVHQLDNLRVTIIDKEGKVLLDTNADIGGMENHSNREEIKAAFETGEGQ</sequence>
<dbReference type="EMBL" id="JBBMEK010000120">
    <property type="protein sequence ID" value="MEQ2365458.1"/>
    <property type="molecule type" value="Genomic_DNA"/>
</dbReference>
<keyword evidence="2" id="KW-0808">Transferase</keyword>
<keyword evidence="1" id="KW-0812">Transmembrane</keyword>
<evidence type="ECO:0000313" key="2">
    <source>
        <dbReference type="EMBL" id="MEQ2365458.1"/>
    </source>
</evidence>
<keyword evidence="2" id="KW-0418">Kinase</keyword>
<accession>A0ABV1B674</accession>
<evidence type="ECO:0000313" key="3">
    <source>
        <dbReference type="Proteomes" id="UP001469749"/>
    </source>
</evidence>
<gene>
    <name evidence="2" type="ORF">WMO25_10155</name>
</gene>
<keyword evidence="1" id="KW-1133">Transmembrane helix</keyword>
<comment type="caution">
    <text evidence="2">The sequence shown here is derived from an EMBL/GenBank/DDBJ whole genome shotgun (WGS) entry which is preliminary data.</text>
</comment>